<keyword evidence="2" id="KW-1185">Reference proteome</keyword>
<dbReference type="EMBL" id="WIGO01000066">
    <property type="protein sequence ID" value="KAF6832727.1"/>
    <property type="molecule type" value="Genomic_DNA"/>
</dbReference>
<evidence type="ECO:0000313" key="1">
    <source>
        <dbReference type="EMBL" id="KAF6832727.1"/>
    </source>
</evidence>
<dbReference type="Proteomes" id="UP000654918">
    <property type="component" value="Unassembled WGS sequence"/>
</dbReference>
<dbReference type="AlphaFoldDB" id="A0A8H6NGI0"/>
<evidence type="ECO:0000313" key="2">
    <source>
        <dbReference type="Proteomes" id="UP000654918"/>
    </source>
</evidence>
<protein>
    <submittedName>
        <fullName evidence="1">Uncharacterized protein</fullName>
    </submittedName>
</protein>
<sequence length="98" mass="10839">MHNGCGFLSKEPAPTTRVLDLRPIWRCLQRAAPASDRYQVDASFAEVQSGRATRNITMLSASYYQGSQKGYGEFLGKSRAWRLPDSAVTLVVGPLEMC</sequence>
<accession>A0A8H6NGI0</accession>
<organism evidence="1 2">
    <name type="scientific">Colletotrichum plurivorum</name>
    <dbReference type="NCBI Taxonomy" id="2175906"/>
    <lineage>
        <taxon>Eukaryota</taxon>
        <taxon>Fungi</taxon>
        <taxon>Dikarya</taxon>
        <taxon>Ascomycota</taxon>
        <taxon>Pezizomycotina</taxon>
        <taxon>Sordariomycetes</taxon>
        <taxon>Hypocreomycetidae</taxon>
        <taxon>Glomerellales</taxon>
        <taxon>Glomerellaceae</taxon>
        <taxon>Colletotrichum</taxon>
        <taxon>Colletotrichum orchidearum species complex</taxon>
    </lineage>
</organism>
<gene>
    <name evidence="1" type="ORF">CPLU01_05961</name>
</gene>
<proteinExistence type="predicted"/>
<reference evidence="1" key="1">
    <citation type="journal article" date="2020" name="Phytopathology">
        <title>Genome Sequence Resources of Colletotrichum truncatum, C. plurivorum, C. musicola, and C. sojae: Four Species Pathogenic to Soybean (Glycine max).</title>
        <authorList>
            <person name="Rogerio F."/>
            <person name="Boufleur T.R."/>
            <person name="Ciampi-Guillardi M."/>
            <person name="Sukno S.A."/>
            <person name="Thon M.R."/>
            <person name="Massola Junior N.S."/>
            <person name="Baroncelli R."/>
        </authorList>
    </citation>
    <scope>NUCLEOTIDE SEQUENCE</scope>
    <source>
        <strain evidence="1">LFN00145</strain>
    </source>
</reference>
<name>A0A8H6NGI0_9PEZI</name>
<comment type="caution">
    <text evidence="1">The sequence shown here is derived from an EMBL/GenBank/DDBJ whole genome shotgun (WGS) entry which is preliminary data.</text>
</comment>